<protein>
    <submittedName>
        <fullName evidence="2">ROK family transcriptional regulator</fullName>
    </submittedName>
</protein>
<comment type="similarity">
    <text evidence="1">Belongs to the ROK (NagC/XylR) family.</text>
</comment>
<sequence>MSLSQLRLRTAVLDTLSANGAQSRADVARRVGASRSTISLIIGSMIAEGLVQEVESAGSGGKAAGRPSTQIALASPEGFYIGVDFGRIFIKAAISDANYSIIEQISADFDIDMPAEVAMDLAAEKVNEIIERSGVDRAKIKAVGIGVPGPVDASTGHLHAGSILARWVGTDVPGGLSRRLDLPVYMDNDANLGALAESVYGAARQSSVALYVLLSVGVGLGIAFNGQVFRGASGIAGELGHVVVDEHGDVCRCGSRGCLEAIISVNSLAKSLSASHGAISSDEMLRLAVKGDIGANRVIADAGHLAGRSVGALCSYFNPEIVIVGGELMRAGDSLLTPLKEAMKRFSIARATENVRVVPAALGEQAELIGTLLYAAERHRQAAVSASISGETGS</sequence>
<dbReference type="Pfam" id="PF00480">
    <property type="entry name" value="ROK"/>
    <property type="match status" value="1"/>
</dbReference>
<dbReference type="PANTHER" id="PTHR18964">
    <property type="entry name" value="ROK (REPRESSOR, ORF, KINASE) FAMILY"/>
    <property type="match status" value="1"/>
</dbReference>
<dbReference type="PROSITE" id="PS01125">
    <property type="entry name" value="ROK"/>
    <property type="match status" value="1"/>
</dbReference>
<dbReference type="AlphaFoldDB" id="A0AAP9EAA0"/>
<dbReference type="RefSeq" id="WP_163118021.1">
    <property type="nucleotide sequence ID" value="NZ_CP048483.1"/>
</dbReference>
<reference evidence="2 3" key="1">
    <citation type="journal article" date="2017" name="Genome Announc.">
        <title>Draft Genome Sequence of Agrobacterium tumefaciens Biovar 1 Strain 186, Isolated from Walnut.</title>
        <authorList>
            <person name="Poret-Peterson A.T."/>
            <person name="Bhatnagar S."/>
            <person name="McClean A.E."/>
            <person name="Kluepfel D.A."/>
        </authorList>
    </citation>
    <scope>NUCLEOTIDE SEQUENCE [LARGE SCALE GENOMIC DNA]</scope>
    <source>
        <strain evidence="2 3">186</strain>
    </source>
</reference>
<keyword evidence="2" id="KW-0614">Plasmid</keyword>
<dbReference type="InterPro" id="IPR049874">
    <property type="entry name" value="ROK_cs"/>
</dbReference>
<accession>A0AAP9EAA0</accession>
<proteinExistence type="inferred from homology"/>
<dbReference type="InterPro" id="IPR000600">
    <property type="entry name" value="ROK"/>
</dbReference>
<name>A0AAP9EAA0_AGRTU</name>
<dbReference type="InterPro" id="IPR036390">
    <property type="entry name" value="WH_DNA-bd_sf"/>
</dbReference>
<dbReference type="SUPFAM" id="SSF53067">
    <property type="entry name" value="Actin-like ATPase domain"/>
    <property type="match status" value="1"/>
</dbReference>
<dbReference type="Gene3D" id="3.30.420.40">
    <property type="match status" value="2"/>
</dbReference>
<dbReference type="EMBL" id="CP042276">
    <property type="protein sequence ID" value="QDY97687.2"/>
    <property type="molecule type" value="Genomic_DNA"/>
</dbReference>
<dbReference type="SUPFAM" id="SSF46785">
    <property type="entry name" value="Winged helix' DNA-binding domain"/>
    <property type="match status" value="1"/>
</dbReference>
<organism evidence="2 3">
    <name type="scientific">Agrobacterium tumefaciens</name>
    <dbReference type="NCBI Taxonomy" id="358"/>
    <lineage>
        <taxon>Bacteria</taxon>
        <taxon>Pseudomonadati</taxon>
        <taxon>Pseudomonadota</taxon>
        <taxon>Alphaproteobacteria</taxon>
        <taxon>Hyphomicrobiales</taxon>
        <taxon>Rhizobiaceae</taxon>
        <taxon>Rhizobium/Agrobacterium group</taxon>
        <taxon>Agrobacterium</taxon>
        <taxon>Agrobacterium tumefaciens complex</taxon>
    </lineage>
</organism>
<dbReference type="Gene3D" id="1.10.10.10">
    <property type="entry name" value="Winged helix-like DNA-binding domain superfamily/Winged helix DNA-binding domain"/>
    <property type="match status" value="1"/>
</dbReference>
<dbReference type="InterPro" id="IPR043129">
    <property type="entry name" value="ATPase_NBD"/>
</dbReference>
<dbReference type="PANTHER" id="PTHR18964:SF173">
    <property type="entry name" value="GLUCOKINASE"/>
    <property type="match status" value="1"/>
</dbReference>
<dbReference type="Proteomes" id="UP000222296">
    <property type="component" value="Plasmid pAt"/>
</dbReference>
<dbReference type="InterPro" id="IPR036388">
    <property type="entry name" value="WH-like_DNA-bd_sf"/>
</dbReference>
<evidence type="ECO:0000256" key="1">
    <source>
        <dbReference type="ARBA" id="ARBA00006479"/>
    </source>
</evidence>
<gene>
    <name evidence="2" type="ORF">CG010_026440</name>
</gene>
<geneLocation type="plasmid" evidence="3">
    <name>pat</name>
</geneLocation>
<evidence type="ECO:0000313" key="3">
    <source>
        <dbReference type="Proteomes" id="UP000222296"/>
    </source>
</evidence>
<dbReference type="Pfam" id="PF13412">
    <property type="entry name" value="HTH_24"/>
    <property type="match status" value="1"/>
</dbReference>
<evidence type="ECO:0000313" key="2">
    <source>
        <dbReference type="EMBL" id="QDY97687.2"/>
    </source>
</evidence>